<keyword evidence="3" id="KW-1185">Reference proteome</keyword>
<evidence type="ECO:0008006" key="4">
    <source>
        <dbReference type="Google" id="ProtNLM"/>
    </source>
</evidence>
<dbReference type="Proteomes" id="UP000038055">
    <property type="component" value="Unassembled WGS sequence"/>
</dbReference>
<keyword evidence="1" id="KW-0732">Signal</keyword>
<dbReference type="EMBL" id="CDOD01000017">
    <property type="protein sequence ID" value="CEN34864.1"/>
    <property type="molecule type" value="Genomic_DNA"/>
</dbReference>
<dbReference type="RefSeq" id="WP_041991692.1">
    <property type="nucleotide sequence ID" value="NZ_CDOD01000017.1"/>
</dbReference>
<name>A0A0B7H8J6_9FLAO</name>
<evidence type="ECO:0000313" key="3">
    <source>
        <dbReference type="Proteomes" id="UP000038055"/>
    </source>
</evidence>
<feature type="chain" id="PRO_5002115722" description="Late embryogenesis abundant protein LEA-2 subgroup domain-containing protein" evidence="1">
    <location>
        <begin position="25"/>
        <end position="183"/>
    </location>
</feature>
<reference evidence="3" key="1">
    <citation type="submission" date="2015-01" db="EMBL/GenBank/DDBJ databases">
        <authorList>
            <person name="MANFREDI Pablo"/>
        </authorList>
    </citation>
    <scope>NUCLEOTIDE SEQUENCE [LARGE SCALE GENOMIC DNA]</scope>
    <source>
        <strain evidence="3">Ccyn2B</strain>
    </source>
</reference>
<proteinExistence type="predicted"/>
<gene>
    <name evidence="2" type="ORF">CCYN2B_240004</name>
</gene>
<protein>
    <recommendedName>
        <fullName evidence="4">Late embryogenesis abundant protein LEA-2 subgroup domain-containing protein</fullName>
    </recommendedName>
</protein>
<dbReference type="STRING" id="28189.CCYN74_430013"/>
<evidence type="ECO:0000313" key="2">
    <source>
        <dbReference type="EMBL" id="CEN34864.1"/>
    </source>
</evidence>
<evidence type="ECO:0000256" key="1">
    <source>
        <dbReference type="SAM" id="SignalP"/>
    </source>
</evidence>
<dbReference type="AlphaFoldDB" id="A0A0B7H8J6"/>
<feature type="signal peptide" evidence="1">
    <location>
        <begin position="1"/>
        <end position="24"/>
    </location>
</feature>
<accession>A0A0B7H8J6</accession>
<organism evidence="2 3">
    <name type="scientific">Capnocytophaga cynodegmi</name>
    <dbReference type="NCBI Taxonomy" id="28189"/>
    <lineage>
        <taxon>Bacteria</taxon>
        <taxon>Pseudomonadati</taxon>
        <taxon>Bacteroidota</taxon>
        <taxon>Flavobacteriia</taxon>
        <taxon>Flavobacteriales</taxon>
        <taxon>Flavobacteriaceae</taxon>
        <taxon>Capnocytophaga</taxon>
    </lineage>
</organism>
<sequence>MKINKKYAVIGAVGVLAVSLMSFASAKKSQAAEVFEKMLLKISAIRNISINFSRLRFYVDLTMQNTTAQDFTVSSAGIIKGKVYRVYRDNELLVSGALNDISSVNLPAGGFHTFKNIQVEVPISALIRILVEKAGGFGNLTTPKIAFNSLKNTDWFAFARTLRYEVDIEGLGNIFTFNGNVEF</sequence>